<dbReference type="Gene3D" id="3.40.50.300">
    <property type="entry name" value="P-loop containing nucleotide triphosphate hydrolases"/>
    <property type="match status" value="2"/>
</dbReference>
<comment type="similarity">
    <text evidence="3">Belongs to the RecD family.</text>
</comment>
<dbReference type="InterPro" id="IPR027417">
    <property type="entry name" value="P-loop_NTPase"/>
</dbReference>
<dbReference type="Proteomes" id="UP001595886">
    <property type="component" value="Unassembled WGS sequence"/>
</dbReference>
<sequence>MSAYSFVRLPGESAVEAWRPLDRALYRWVVSHGGDALLAATAAWASLADGNGDAALALPDGRHGMEAPTPAQLVQLCASPLVATAVEQGVRPFALDGGRFYLWRNHAHEVAAARLIRERRSAVSTAPGAVESEADLDALFHGDRSAAVAPQREAVRRVAGRRLFVLTGGPGTGKTTTVLRMLLMLQRQAAAPLTLRIAAPTGKAAQRLVQALRLGKARLRDHPVAPLPEDWRPLLDAIPDGEATTVHRLLGYQPWRNAFRRDARDPIAADVVVVDEASMVDLAMLRSLLEAVRPQATLILVGDADQLTSVATGSVLLDLVAALEADPRGDLVRLTHSFRAERQLAAVNEAVRAGDAGALDAALAASDGRAALRRVEDERALREQVARWARELAAVVALRPALPAQRDGAPDEDALRRRAELVRSALDALADRQLLCALRETPFGALALNALLEANLRRLWSVDAQAEWYPGRAVIVTRNDYAAGLFNGDVGLCLADAAGNLRVWFEGAEGEGDAGLRGFAPHGLPAHESAFAITIHKSQGSEYRHAAVLLPPDAEHRILSRQLLYTGVSRAKQSIEIWTAPAALQAALATEVRRAGGLQERLVAPG</sequence>
<keyword evidence="3" id="KW-0540">Nuclease</keyword>
<proteinExistence type="inferred from homology"/>
<keyword evidence="1 3" id="KW-0547">Nucleotide-binding</keyword>
<dbReference type="CDD" id="cd18809">
    <property type="entry name" value="SF1_C_RecD"/>
    <property type="match status" value="1"/>
</dbReference>
<keyword evidence="3" id="KW-0413">Isomerase</keyword>
<dbReference type="Pfam" id="PF13538">
    <property type="entry name" value="UvrD_C_2"/>
    <property type="match status" value="1"/>
</dbReference>
<comment type="function">
    <text evidence="3">A helicase/nuclease that prepares dsDNA breaks (DSB) for recombinational DNA repair. Binds to DSBs and unwinds DNA via a highly rapid and processive ATP-dependent bidirectional helicase activity. Unwinds dsDNA until it encounters a Chi (crossover hotspot instigator) sequence from the 3' direction. Cuts ssDNA a few nucleotides 3' to the Chi site. The properties and activities of the enzyme are changed at Chi. The Chi-altered holoenzyme produces a long 3'-ssDNA overhang and facilitates RecA-binding to the ssDNA for homologous DNA recombination and repair. Holoenzyme degrades any linearized DNA that is unable to undergo homologous recombination. In the holoenzyme this subunit has ssDNA-dependent ATPase and 5'-3' helicase activity. When added to pre-assembled RecBC greatly stimulates nuclease activity and augments holoenzyme processivity. Negatively regulates the RecA-loading ability of RecBCD.</text>
</comment>
<dbReference type="EMBL" id="JBHSHD010000010">
    <property type="protein sequence ID" value="MFC4821715.1"/>
    <property type="molecule type" value="Genomic_DNA"/>
</dbReference>
<dbReference type="InterPro" id="IPR027785">
    <property type="entry name" value="UvrD-like_helicase_C"/>
</dbReference>
<dbReference type="CDD" id="cd17933">
    <property type="entry name" value="DEXSc_RecD-like"/>
    <property type="match status" value="1"/>
</dbReference>
<gene>
    <name evidence="3 5" type="primary">recD</name>
    <name evidence="5" type="ORF">ACFO6Q_15385</name>
</gene>
<feature type="binding site" evidence="3">
    <location>
        <begin position="168"/>
        <end position="175"/>
    </location>
    <ligand>
        <name>ATP</name>
        <dbReference type="ChEBI" id="CHEBI:30616"/>
    </ligand>
</feature>
<dbReference type="HAMAP" id="MF_01487">
    <property type="entry name" value="RecD"/>
    <property type="match status" value="1"/>
</dbReference>
<keyword evidence="3 5" id="KW-0378">Hydrolase</keyword>
<dbReference type="InterPro" id="IPR006344">
    <property type="entry name" value="RecD"/>
</dbReference>
<dbReference type="Gene3D" id="2.30.30.940">
    <property type="match status" value="1"/>
</dbReference>
<keyword evidence="3" id="KW-0227">DNA damage</keyword>
<feature type="domain" description="UvrD-like helicase C-terminal" evidence="4">
    <location>
        <begin position="530"/>
        <end position="573"/>
    </location>
</feature>
<protein>
    <recommendedName>
        <fullName evidence="3">RecBCD enzyme subunit RecD</fullName>
        <ecNumber evidence="3">5.6.2.3</ecNumber>
    </recommendedName>
    <alternativeName>
        <fullName evidence="3">DNA 5'-3' helicase subunit RecD</fullName>
    </alternativeName>
    <alternativeName>
        <fullName evidence="3">Exonuclease V subunit RecD</fullName>
        <shortName evidence="3">ExoV subunit RecD</shortName>
    </alternativeName>
    <alternativeName>
        <fullName evidence="3">Helicase/nuclease RecBCD subunit RecD</fullName>
    </alternativeName>
</protein>
<dbReference type="PANTHER" id="PTHR43788">
    <property type="entry name" value="DNA2/NAM7 HELICASE FAMILY MEMBER"/>
    <property type="match status" value="1"/>
</dbReference>
<comment type="miscellaneous">
    <text evidence="3">In the RecBCD complex, RecB has a slow 3'-5' helicase, an exonuclease activity and loads RecA onto ssDNA, RecD has a fast 5'-3' helicase activity, while RecC stimulates the ATPase and processivity of the RecB helicase and contributes to recognition of the Chi site.</text>
</comment>
<keyword evidence="3" id="KW-0238">DNA-binding</keyword>
<organism evidence="5 6">
    <name type="scientific">Dokdonella ginsengisoli</name>
    <dbReference type="NCBI Taxonomy" id="363846"/>
    <lineage>
        <taxon>Bacteria</taxon>
        <taxon>Pseudomonadati</taxon>
        <taxon>Pseudomonadota</taxon>
        <taxon>Gammaproteobacteria</taxon>
        <taxon>Lysobacterales</taxon>
        <taxon>Rhodanobacteraceae</taxon>
        <taxon>Dokdonella</taxon>
    </lineage>
</organism>
<dbReference type="PANTHER" id="PTHR43788:SF6">
    <property type="entry name" value="DNA HELICASE B"/>
    <property type="match status" value="1"/>
</dbReference>
<dbReference type="GO" id="GO:0008854">
    <property type="term" value="F:exodeoxyribonuclease V activity"/>
    <property type="evidence" value="ECO:0007669"/>
    <property type="project" value="UniProtKB-EC"/>
</dbReference>
<dbReference type="SUPFAM" id="SSF52540">
    <property type="entry name" value="P-loop containing nucleoside triphosphate hydrolases"/>
    <property type="match status" value="1"/>
</dbReference>
<comment type="subunit">
    <text evidence="3">Heterotrimer of RecB, RecC and RecD. All subunits contribute to DNA-binding.</text>
</comment>
<name>A0ABV9QXG7_9GAMM</name>
<comment type="catalytic activity">
    <reaction evidence="3">
        <text>ATP + H2O = ADP + phosphate + H(+)</text>
        <dbReference type="Rhea" id="RHEA:13065"/>
        <dbReference type="ChEBI" id="CHEBI:15377"/>
        <dbReference type="ChEBI" id="CHEBI:15378"/>
        <dbReference type="ChEBI" id="CHEBI:30616"/>
        <dbReference type="ChEBI" id="CHEBI:43474"/>
        <dbReference type="ChEBI" id="CHEBI:456216"/>
        <dbReference type="EC" id="5.6.2.3"/>
    </reaction>
</comment>
<keyword evidence="2 3" id="KW-0067">ATP-binding</keyword>
<evidence type="ECO:0000313" key="5">
    <source>
        <dbReference type="EMBL" id="MFC4821715.1"/>
    </source>
</evidence>
<evidence type="ECO:0000313" key="6">
    <source>
        <dbReference type="Proteomes" id="UP001595886"/>
    </source>
</evidence>
<evidence type="ECO:0000256" key="3">
    <source>
        <dbReference type="HAMAP-Rule" id="MF_01487"/>
    </source>
</evidence>
<keyword evidence="3" id="KW-0269">Exonuclease</keyword>
<dbReference type="RefSeq" id="WP_380021987.1">
    <property type="nucleotide sequence ID" value="NZ_JBHSHD010000010.1"/>
</dbReference>
<evidence type="ECO:0000259" key="4">
    <source>
        <dbReference type="Pfam" id="PF13538"/>
    </source>
</evidence>
<dbReference type="NCBIfam" id="TIGR01447">
    <property type="entry name" value="recD"/>
    <property type="match status" value="1"/>
</dbReference>
<dbReference type="EC" id="5.6.2.3" evidence="3"/>
<dbReference type="Pfam" id="PF13245">
    <property type="entry name" value="AAA_19"/>
    <property type="match status" value="1"/>
</dbReference>
<dbReference type="InterPro" id="IPR050534">
    <property type="entry name" value="Coronavir_polyprotein_1ab"/>
</dbReference>
<reference evidence="6" key="1">
    <citation type="journal article" date="2019" name="Int. J. Syst. Evol. Microbiol.">
        <title>The Global Catalogue of Microorganisms (GCM) 10K type strain sequencing project: providing services to taxonomists for standard genome sequencing and annotation.</title>
        <authorList>
            <consortium name="The Broad Institute Genomics Platform"/>
            <consortium name="The Broad Institute Genome Sequencing Center for Infectious Disease"/>
            <person name="Wu L."/>
            <person name="Ma J."/>
        </authorList>
    </citation>
    <scope>NUCLEOTIDE SEQUENCE [LARGE SCALE GENOMIC DNA]</scope>
    <source>
        <strain evidence="6">CCUG 30340</strain>
    </source>
</reference>
<evidence type="ECO:0000256" key="1">
    <source>
        <dbReference type="ARBA" id="ARBA00022741"/>
    </source>
</evidence>
<comment type="caution">
    <text evidence="5">The sequence shown here is derived from an EMBL/GenBank/DDBJ whole genome shotgun (WGS) entry which is preliminary data.</text>
</comment>
<keyword evidence="3" id="KW-0347">Helicase</keyword>
<accession>A0ABV9QXG7</accession>
<keyword evidence="3" id="KW-0234">DNA repair</keyword>
<evidence type="ECO:0000256" key="2">
    <source>
        <dbReference type="ARBA" id="ARBA00022840"/>
    </source>
</evidence>
<keyword evidence="6" id="KW-1185">Reference proteome</keyword>